<evidence type="ECO:0000259" key="5">
    <source>
        <dbReference type="PROSITE" id="PS51935"/>
    </source>
</evidence>
<dbReference type="EMBL" id="KC699836">
    <property type="protein sequence ID" value="AGK87013.1"/>
    <property type="molecule type" value="Genomic_DNA"/>
</dbReference>
<reference evidence="6 7" key="1">
    <citation type="submission" date="2013-02" db="EMBL/GenBank/DDBJ databases">
        <authorList>
            <person name="Lukaszewicz M."/>
            <person name="Biegalska A."/>
            <person name="Krasowska A."/>
        </authorList>
    </citation>
    <scope>NUCLEOTIDE SEQUENCE [LARGE SCALE GENOMIC DNA]</scope>
</reference>
<evidence type="ECO:0000313" key="6">
    <source>
        <dbReference type="EMBL" id="AGK87013.1"/>
    </source>
</evidence>
<dbReference type="GO" id="GO:0006508">
    <property type="term" value="P:proteolysis"/>
    <property type="evidence" value="ECO:0007669"/>
    <property type="project" value="UniProtKB-KW"/>
</dbReference>
<dbReference type="SUPFAM" id="SSF54001">
    <property type="entry name" value="Cysteine proteinases"/>
    <property type="match status" value="1"/>
</dbReference>
<evidence type="ECO:0000256" key="4">
    <source>
        <dbReference type="ARBA" id="ARBA00022807"/>
    </source>
</evidence>
<feature type="domain" description="NlpC/P60" evidence="5">
    <location>
        <begin position="555"/>
        <end position="703"/>
    </location>
</feature>
<comment type="similarity">
    <text evidence="1">Belongs to the peptidase C40 family.</text>
</comment>
<dbReference type="PANTHER" id="PTHR47053:SF1">
    <property type="entry name" value="MUREIN DD-ENDOPEPTIDASE MEPH-RELATED"/>
    <property type="match status" value="1"/>
</dbReference>
<keyword evidence="7" id="KW-1185">Reference proteome</keyword>
<protein>
    <submittedName>
        <fullName evidence="6">Secreted cell wall DL-endopeptidase</fullName>
    </submittedName>
</protein>
<proteinExistence type="inferred from homology"/>
<keyword evidence="4" id="KW-0788">Thiol protease</keyword>
<name>R4JF66_9CAUD</name>
<evidence type="ECO:0000313" key="7">
    <source>
        <dbReference type="Proteomes" id="UP000258501"/>
    </source>
</evidence>
<dbReference type="Pfam" id="PF00877">
    <property type="entry name" value="NLPC_P60"/>
    <property type="match status" value="1"/>
</dbReference>
<evidence type="ECO:0000256" key="3">
    <source>
        <dbReference type="ARBA" id="ARBA00022801"/>
    </source>
</evidence>
<dbReference type="InterPro" id="IPR000064">
    <property type="entry name" value="NLP_P60_dom"/>
</dbReference>
<dbReference type="OrthoDB" id="684at10239"/>
<organism evidence="6 7">
    <name type="scientific">Bacillus phage SIOphi</name>
    <dbReference type="NCBI Taxonomy" id="1285382"/>
    <lineage>
        <taxon>Viruses</taxon>
        <taxon>Duplodnaviria</taxon>
        <taxon>Heunggongvirae</taxon>
        <taxon>Uroviricota</taxon>
        <taxon>Caudoviricetes</taxon>
        <taxon>Herelleviridae</taxon>
        <taxon>Bastillevirinae</taxon>
        <taxon>Siophivirus</taxon>
        <taxon>Siophivirus SIOphi</taxon>
    </lineage>
</organism>
<keyword evidence="2" id="KW-0645">Protease</keyword>
<dbReference type="GO" id="GO:0001897">
    <property type="term" value="P:symbiont-mediated cytolysis of host cell"/>
    <property type="evidence" value="ECO:0007669"/>
    <property type="project" value="UniProtKB-ARBA"/>
</dbReference>
<dbReference type="InterPro" id="IPR038765">
    <property type="entry name" value="Papain-like_cys_pep_sf"/>
</dbReference>
<dbReference type="InterPro" id="IPR051202">
    <property type="entry name" value="Peptidase_C40"/>
</dbReference>
<sequence length="704" mass="79190">MITEKTSYELTYDTEKQKQLKQNDFEEALISFSTKNSMEDDSPVFSLVILAKEKWDKIINSNDLIRIRVIPDSTKGRPDNPYIMVGLISDIRKEGEFSEGSLFYRITGRAMTKALIDFEVGVIQEVSTVLVDGWLPDRQDDSGLKFSGNTAAGIGNELMEKFVYKYAKYNFANKKGLKDYLDHNFTSWEKDESLGDVTPFINYEGSIRQFLEDIAAKPFNELFFEFTASGKCTALMRPTPFDPDYWYQLPKYRFTSDIVVEESVGKNDEELYSVFVVQAPNIAEFTSMDLGVYPKFHPDLIKKKGYKRLDAQNRYLLSTALNDTTNASANPQDGAAPLPTYEEVLKFITDNGYQEPEILRTQKNTIYSELISKFPSISDSLANNILDSLKEGKFTREEYNNLTTSTGDAERDKEINKEKSVANAKLERFTQRLFNWYCENGNFYNGDIRVLGSPAYRLGSRVLYEDLEQKTTWEFYVESVQHEFSFTNGYTTVIGVTRGLPNSGEDRFSNLWGKSKDFKGGYLGEKSLQDLLKEAKKANAPSEDGSGSWGDGAGSGGAMGALETAREMTGRNSVYVFGGGRSGSNPFLTTPIRIDCSAFVWWCFYLNGITLKGGKTGMTTDTIKTDSQLMTVSSRGSSKSAAKSKLQLGDLVYFDTYKGDGHIGIYSGNGKFIGSQSKSGIKEESMTSGYWWQKFNGRVLRYKG</sequence>
<accession>R4JF66</accession>
<dbReference type="PROSITE" id="PS51935">
    <property type="entry name" value="NLPC_P60"/>
    <property type="match status" value="1"/>
</dbReference>
<gene>
    <name evidence="6" type="ORF">SIOphi_01025</name>
</gene>
<dbReference type="PANTHER" id="PTHR47053">
    <property type="entry name" value="MUREIN DD-ENDOPEPTIDASE MEPH-RELATED"/>
    <property type="match status" value="1"/>
</dbReference>
<evidence type="ECO:0000256" key="2">
    <source>
        <dbReference type="ARBA" id="ARBA00022670"/>
    </source>
</evidence>
<evidence type="ECO:0000256" key="1">
    <source>
        <dbReference type="ARBA" id="ARBA00007074"/>
    </source>
</evidence>
<keyword evidence="3" id="KW-0378">Hydrolase</keyword>
<dbReference type="Gene3D" id="3.90.1720.10">
    <property type="entry name" value="endopeptidase domain like (from Nostoc punctiforme)"/>
    <property type="match status" value="1"/>
</dbReference>
<dbReference type="GO" id="GO:0008234">
    <property type="term" value="F:cysteine-type peptidase activity"/>
    <property type="evidence" value="ECO:0007669"/>
    <property type="project" value="UniProtKB-KW"/>
</dbReference>
<dbReference type="Proteomes" id="UP000258501">
    <property type="component" value="Segment"/>
</dbReference>